<dbReference type="Gene3D" id="1.10.40.30">
    <property type="entry name" value="Fumarase/aspartase (C-terminal domain)"/>
    <property type="match status" value="1"/>
</dbReference>
<evidence type="ECO:0000256" key="5">
    <source>
        <dbReference type="ARBA" id="ARBA00023239"/>
    </source>
</evidence>
<dbReference type="HAMAP" id="MF_00006">
    <property type="entry name" value="Arg_succ_lyase"/>
    <property type="match status" value="1"/>
</dbReference>
<evidence type="ECO:0000256" key="2">
    <source>
        <dbReference type="ARBA" id="ARBA00012338"/>
    </source>
</evidence>
<dbReference type="FunFam" id="1.10.40.30:FF:000001">
    <property type="entry name" value="Argininosuccinate lyase"/>
    <property type="match status" value="1"/>
</dbReference>
<dbReference type="InterPro" id="IPR024083">
    <property type="entry name" value="Fumarase/histidase_N"/>
</dbReference>
<comment type="pathway">
    <text evidence="1 6">Amino-acid biosynthesis; L-arginine biosynthesis; L-arginine from L-ornithine and carbamoyl phosphate: step 3/3.</text>
</comment>
<dbReference type="EMBL" id="MJIH01000001">
    <property type="protein sequence ID" value="OLR65118.1"/>
    <property type="molecule type" value="Genomic_DNA"/>
</dbReference>
<dbReference type="STRING" id="1465756.BIV18_06125"/>
<name>A0A1U7M0I5_9FIRM</name>
<keyword evidence="4 6" id="KW-0028">Amino-acid biosynthesis</keyword>
<dbReference type="GO" id="GO:0042450">
    <property type="term" value="P:L-arginine biosynthetic process via ornithine"/>
    <property type="evidence" value="ECO:0007669"/>
    <property type="project" value="UniProtKB-UniRule"/>
</dbReference>
<dbReference type="UniPathway" id="UPA00068">
    <property type="reaction ID" value="UER00114"/>
</dbReference>
<keyword evidence="6" id="KW-0963">Cytoplasm</keyword>
<dbReference type="PROSITE" id="PS00163">
    <property type="entry name" value="FUMARATE_LYASES"/>
    <property type="match status" value="1"/>
</dbReference>
<dbReference type="CDD" id="cd01359">
    <property type="entry name" value="Argininosuccinate_lyase"/>
    <property type="match status" value="1"/>
</dbReference>
<keyword evidence="5 6" id="KW-0456">Lyase</keyword>
<gene>
    <name evidence="6" type="primary">argH</name>
    <name evidence="9" type="ORF">BIV18_06125</name>
</gene>
<feature type="domain" description="Fumarate lyase N-terminal" evidence="7">
    <location>
        <begin position="14"/>
        <end position="299"/>
    </location>
</feature>
<keyword evidence="10" id="KW-1185">Reference proteome</keyword>
<dbReference type="GO" id="GO:0005829">
    <property type="term" value="C:cytosol"/>
    <property type="evidence" value="ECO:0007669"/>
    <property type="project" value="TreeGrafter"/>
</dbReference>
<dbReference type="Pfam" id="PF14698">
    <property type="entry name" value="ASL_C2"/>
    <property type="match status" value="1"/>
</dbReference>
<comment type="catalytic activity">
    <reaction evidence="6">
        <text>2-(N(omega)-L-arginino)succinate = fumarate + L-arginine</text>
        <dbReference type="Rhea" id="RHEA:24020"/>
        <dbReference type="ChEBI" id="CHEBI:29806"/>
        <dbReference type="ChEBI" id="CHEBI:32682"/>
        <dbReference type="ChEBI" id="CHEBI:57472"/>
        <dbReference type="EC" id="4.3.2.1"/>
    </reaction>
</comment>
<dbReference type="Pfam" id="PF00206">
    <property type="entry name" value="Lyase_1"/>
    <property type="match status" value="1"/>
</dbReference>
<dbReference type="AlphaFoldDB" id="A0A1U7M0I5"/>
<proteinExistence type="inferred from homology"/>
<organism evidence="9 10">
    <name type="scientific">Peptoniphilus porci</name>
    <dbReference type="NCBI Taxonomy" id="2652280"/>
    <lineage>
        <taxon>Bacteria</taxon>
        <taxon>Bacillati</taxon>
        <taxon>Bacillota</taxon>
        <taxon>Tissierellia</taxon>
        <taxon>Tissierellales</taxon>
        <taxon>Peptoniphilaceae</taxon>
        <taxon>Peptoniphilus</taxon>
    </lineage>
</organism>
<evidence type="ECO:0000256" key="4">
    <source>
        <dbReference type="ARBA" id="ARBA00022605"/>
    </source>
</evidence>
<evidence type="ECO:0000259" key="7">
    <source>
        <dbReference type="Pfam" id="PF00206"/>
    </source>
</evidence>
<dbReference type="Proteomes" id="UP000187166">
    <property type="component" value="Unassembled WGS sequence"/>
</dbReference>
<evidence type="ECO:0000256" key="1">
    <source>
        <dbReference type="ARBA" id="ARBA00004941"/>
    </source>
</evidence>
<keyword evidence="3 6" id="KW-0055">Arginine biosynthesis</keyword>
<dbReference type="Gene3D" id="1.20.200.10">
    <property type="entry name" value="Fumarase/aspartase (Central domain)"/>
    <property type="match status" value="1"/>
</dbReference>
<comment type="similarity">
    <text evidence="6">Belongs to the lyase 1 family. Argininosuccinate lyase subfamily.</text>
</comment>
<dbReference type="Gene3D" id="1.10.275.10">
    <property type="entry name" value="Fumarase/aspartase (N-terminal domain)"/>
    <property type="match status" value="1"/>
</dbReference>
<reference evidence="9 10" key="1">
    <citation type="journal article" date="2016" name="Appl. Environ. Microbiol.">
        <title>Function and Phylogeny of Bacterial Butyryl Coenzyme A:Acetate Transferases and Their Diversity in the Proximal Colon of Swine.</title>
        <authorList>
            <person name="Trachsel J."/>
            <person name="Bayles D.O."/>
            <person name="Looft T."/>
            <person name="Levine U.Y."/>
            <person name="Allen H.K."/>
        </authorList>
    </citation>
    <scope>NUCLEOTIDE SEQUENCE [LARGE SCALE GENOMIC DNA]</scope>
    <source>
        <strain evidence="9 10">35-6-1</strain>
    </source>
</reference>
<dbReference type="InterPro" id="IPR000362">
    <property type="entry name" value="Fumarate_lyase_fam"/>
</dbReference>
<dbReference type="InterPro" id="IPR008948">
    <property type="entry name" value="L-Aspartase-like"/>
</dbReference>
<feature type="domain" description="Argininosuccinate lyase C-terminal" evidence="8">
    <location>
        <begin position="362"/>
        <end position="430"/>
    </location>
</feature>
<dbReference type="InterPro" id="IPR020557">
    <property type="entry name" value="Fumarate_lyase_CS"/>
</dbReference>
<dbReference type="NCBIfam" id="TIGR00838">
    <property type="entry name" value="argH"/>
    <property type="match status" value="1"/>
</dbReference>
<dbReference type="InterPro" id="IPR022761">
    <property type="entry name" value="Fumarate_lyase_N"/>
</dbReference>
<evidence type="ECO:0000313" key="10">
    <source>
        <dbReference type="Proteomes" id="UP000187166"/>
    </source>
</evidence>
<accession>A0A1U7M0I5</accession>
<evidence type="ECO:0000259" key="8">
    <source>
        <dbReference type="Pfam" id="PF14698"/>
    </source>
</evidence>
<dbReference type="PANTHER" id="PTHR43814:SF1">
    <property type="entry name" value="ARGININOSUCCINATE LYASE"/>
    <property type="match status" value="1"/>
</dbReference>
<sequence length="458" mass="52850">MYLWGSHLDGLEDFTHEFNKSIDFDKILFEEDIIGSLAHVKMLSAVGIITKNEEKIISCELQNILDEIKERKLEINLKEEDIHSFVENELTKRVGVVGKKLHTARSRNDQCALDLRLYSKKSLEKIKIKLLELIETIIDLAEKNIYTIMPGFTHMQHAQVTTFAHYILSYAQMLCRDLNRLKDTFNRLDENPLGSCALVTTSFNIDRFMTSKLLGFKKPTENSMDSVSDRDYILEILFNNSVIMTHLSRLCEELIYFSSSEYNFVKFSDKFSTGSSIMPQKKNPDMAELIRGKSGRCYGDLFTLFTILKGTPLSYNKDFQEDKEPLFDSVKTVFNSLKIMKGILDTIYINKEKMRSSAEKGFLNATDLADYLVLKGIAFREAYSVVGQIVNYSIEKNLKLEDISLKKYKEFHKIFENDLYDFINIEKSLENRNVYGGPAKDAVNIQINNLKNFINDIK</sequence>
<evidence type="ECO:0000313" key="9">
    <source>
        <dbReference type="EMBL" id="OLR65118.1"/>
    </source>
</evidence>
<comment type="subcellular location">
    <subcellularLocation>
        <location evidence="6">Cytoplasm</location>
    </subcellularLocation>
</comment>
<dbReference type="EC" id="4.3.2.1" evidence="2 6"/>
<dbReference type="PRINTS" id="PR00149">
    <property type="entry name" value="FUMRATELYASE"/>
</dbReference>
<protein>
    <recommendedName>
        <fullName evidence="2 6">Argininosuccinate lyase</fullName>
        <shortName evidence="6">ASAL</shortName>
        <ecNumber evidence="2 6">4.3.2.1</ecNumber>
    </recommendedName>
    <alternativeName>
        <fullName evidence="6">Arginosuccinase</fullName>
    </alternativeName>
</protein>
<dbReference type="GO" id="GO:0004056">
    <property type="term" value="F:argininosuccinate lyase activity"/>
    <property type="evidence" value="ECO:0007669"/>
    <property type="project" value="UniProtKB-UniRule"/>
</dbReference>
<evidence type="ECO:0000256" key="6">
    <source>
        <dbReference type="HAMAP-Rule" id="MF_00006"/>
    </source>
</evidence>
<dbReference type="InterPro" id="IPR009049">
    <property type="entry name" value="Argininosuccinate_lyase"/>
</dbReference>
<dbReference type="FunFam" id="1.20.200.10:FF:000015">
    <property type="entry name" value="argininosuccinate lyase isoform X2"/>
    <property type="match status" value="1"/>
</dbReference>
<dbReference type="PRINTS" id="PR00145">
    <property type="entry name" value="ARGSUCLYASE"/>
</dbReference>
<dbReference type="PANTHER" id="PTHR43814">
    <property type="entry name" value="ARGININOSUCCINATE LYASE"/>
    <property type="match status" value="1"/>
</dbReference>
<evidence type="ECO:0000256" key="3">
    <source>
        <dbReference type="ARBA" id="ARBA00022571"/>
    </source>
</evidence>
<dbReference type="SUPFAM" id="SSF48557">
    <property type="entry name" value="L-aspartase-like"/>
    <property type="match status" value="1"/>
</dbReference>
<comment type="caution">
    <text evidence="9">The sequence shown here is derived from an EMBL/GenBank/DDBJ whole genome shotgun (WGS) entry which is preliminary data.</text>
</comment>
<dbReference type="InterPro" id="IPR029419">
    <property type="entry name" value="Arg_succ_lyase_C"/>
</dbReference>